<keyword evidence="1 6" id="KW-0732">Signal</keyword>
<dbReference type="PANTHER" id="PTHR38098">
    <property type="entry name" value="LPS-ASSEMBLY LIPOPROTEIN LPTE"/>
    <property type="match status" value="1"/>
</dbReference>
<dbReference type="RefSeq" id="WP_129122341.1">
    <property type="nucleotide sequence ID" value="NZ_PEIB01000012.1"/>
</dbReference>
<dbReference type="AlphaFoldDB" id="A0A4Q0YQ20"/>
<organism evidence="7 8">
    <name type="scientific">Veronia nyctiphanis</name>
    <dbReference type="NCBI Taxonomy" id="1278244"/>
    <lineage>
        <taxon>Bacteria</taxon>
        <taxon>Pseudomonadati</taxon>
        <taxon>Pseudomonadota</taxon>
        <taxon>Gammaproteobacteria</taxon>
        <taxon>Vibrionales</taxon>
        <taxon>Vibrionaceae</taxon>
        <taxon>Veronia</taxon>
    </lineage>
</organism>
<dbReference type="Pfam" id="PF04390">
    <property type="entry name" value="LptE"/>
    <property type="match status" value="1"/>
</dbReference>
<dbReference type="GO" id="GO:0009279">
    <property type="term" value="C:cell outer membrane"/>
    <property type="evidence" value="ECO:0007669"/>
    <property type="project" value="UniProtKB-SubCell"/>
</dbReference>
<evidence type="ECO:0000256" key="5">
    <source>
        <dbReference type="ARBA" id="ARBA00023288"/>
    </source>
</evidence>
<evidence type="ECO:0000256" key="3">
    <source>
        <dbReference type="ARBA" id="ARBA00023139"/>
    </source>
</evidence>
<dbReference type="GO" id="GO:0015920">
    <property type="term" value="P:lipopolysaccharide transport"/>
    <property type="evidence" value="ECO:0007669"/>
    <property type="project" value="TreeGrafter"/>
</dbReference>
<accession>A0A4Q0YQ20</accession>
<dbReference type="Proteomes" id="UP000290287">
    <property type="component" value="Unassembled WGS sequence"/>
</dbReference>
<evidence type="ECO:0000313" key="7">
    <source>
        <dbReference type="EMBL" id="RXJ73086.1"/>
    </source>
</evidence>
<dbReference type="OrthoDB" id="5801564at2"/>
<protein>
    <recommendedName>
        <fullName evidence="6">LPS-assembly lipoprotein LptE</fullName>
    </recommendedName>
</protein>
<keyword evidence="3 6" id="KW-0564">Palmitate</keyword>
<keyword evidence="5 6" id="KW-0449">Lipoprotein</keyword>
<evidence type="ECO:0000313" key="8">
    <source>
        <dbReference type="Proteomes" id="UP000290287"/>
    </source>
</evidence>
<evidence type="ECO:0000256" key="1">
    <source>
        <dbReference type="ARBA" id="ARBA00022729"/>
    </source>
</evidence>
<dbReference type="GO" id="GO:1990351">
    <property type="term" value="C:transporter complex"/>
    <property type="evidence" value="ECO:0007669"/>
    <property type="project" value="TreeGrafter"/>
</dbReference>
<dbReference type="GO" id="GO:0001530">
    <property type="term" value="F:lipopolysaccharide binding"/>
    <property type="evidence" value="ECO:0007669"/>
    <property type="project" value="TreeGrafter"/>
</dbReference>
<comment type="subunit">
    <text evidence="6">Component of the lipopolysaccharide transport and assembly complex. Interacts with LptD.</text>
</comment>
<keyword evidence="8" id="KW-1185">Reference proteome</keyword>
<dbReference type="PANTHER" id="PTHR38098:SF1">
    <property type="entry name" value="LPS-ASSEMBLY LIPOPROTEIN LPTE"/>
    <property type="match status" value="1"/>
</dbReference>
<dbReference type="Gene3D" id="3.30.160.150">
    <property type="entry name" value="Lipoprotein like domain"/>
    <property type="match status" value="1"/>
</dbReference>
<dbReference type="HAMAP" id="MF_01186">
    <property type="entry name" value="LPS_assembly_LptE"/>
    <property type="match status" value="1"/>
</dbReference>
<comment type="subcellular location">
    <subcellularLocation>
        <location evidence="6">Cell outer membrane</location>
        <topology evidence="6">Lipid-anchor</topology>
    </subcellularLocation>
</comment>
<evidence type="ECO:0000256" key="2">
    <source>
        <dbReference type="ARBA" id="ARBA00023136"/>
    </source>
</evidence>
<proteinExistence type="inferred from homology"/>
<gene>
    <name evidence="6" type="primary">lptE</name>
    <name evidence="7" type="ORF">CS022_11260</name>
</gene>
<keyword evidence="2 6" id="KW-0472">Membrane</keyword>
<name>A0A4Q0YQ20_9GAMM</name>
<comment type="caution">
    <text evidence="7">The sequence shown here is derived from an EMBL/GenBank/DDBJ whole genome shotgun (WGS) entry which is preliminary data.</text>
</comment>
<evidence type="ECO:0000256" key="6">
    <source>
        <dbReference type="HAMAP-Rule" id="MF_01186"/>
    </source>
</evidence>
<dbReference type="EMBL" id="PEIB01000012">
    <property type="protein sequence ID" value="RXJ73086.1"/>
    <property type="molecule type" value="Genomic_DNA"/>
</dbReference>
<sequence>MNSIFRSLRSLIVVVVALTTASCGFHLRGSYNLPPELDKLSVTSFDQYGPLTREMRYLLQEHGIKLTLPASNITNLHLISESYGERTLSLYQSSRVAEKAFTYTARYSVTVPGKGNYNFSASLNRSYLDNPLTALAKSVEQDMLAAELRTEATKQMMRQLTRIKTYVEEYEKKQAAEEMIEKIQNEGQDGSITIKNRFEGKDDSVLLPELFKSGDDGDNSK</sequence>
<keyword evidence="4 6" id="KW-0998">Cell outer membrane</keyword>
<dbReference type="PROSITE" id="PS51257">
    <property type="entry name" value="PROKAR_LIPOPROTEIN"/>
    <property type="match status" value="1"/>
</dbReference>
<reference evidence="7 8" key="1">
    <citation type="submission" date="2017-10" db="EMBL/GenBank/DDBJ databases">
        <title>Nyctiphanis sp. nov., isolated from the stomach of the euphausiid Nyctiphanes simplex (Hansen, 1911) in the Gulf of California.</title>
        <authorList>
            <person name="Gomez-Gil B."/>
            <person name="Aguilar-Mendez M."/>
            <person name="Lopez-Cortes A."/>
            <person name="Gomez-Gutierrez J."/>
            <person name="Roque A."/>
            <person name="Lang E."/>
            <person name="Gonzalez-Castillo A."/>
        </authorList>
    </citation>
    <scope>NUCLEOTIDE SEQUENCE [LARGE SCALE GENOMIC DNA]</scope>
    <source>
        <strain evidence="7 8">CAIM 600</strain>
    </source>
</reference>
<comment type="similarity">
    <text evidence="6">Belongs to the LptE lipoprotein family.</text>
</comment>
<dbReference type="GO" id="GO:0043165">
    <property type="term" value="P:Gram-negative-bacterium-type cell outer membrane assembly"/>
    <property type="evidence" value="ECO:0007669"/>
    <property type="project" value="UniProtKB-UniRule"/>
</dbReference>
<evidence type="ECO:0000256" key="4">
    <source>
        <dbReference type="ARBA" id="ARBA00023237"/>
    </source>
</evidence>
<comment type="function">
    <text evidence="6">Together with LptD, is involved in the assembly of lipopolysaccharide (LPS) at the surface of the outer membrane. Required for the proper assembly of LptD. Binds LPS and may serve as the LPS recognition site at the outer membrane.</text>
</comment>
<dbReference type="InterPro" id="IPR007485">
    <property type="entry name" value="LPS_assembly_LptE"/>
</dbReference>